<dbReference type="RefSeq" id="WP_012260014.1">
    <property type="nucleotide sequence ID" value="NC_010182.1"/>
</dbReference>
<sequence>MKTLTKVLLTAGLSLGLMSGCIDAHAQQGAPATQYGEIHGYEVTEVENGTVIGKTGDEGVILYQDGEFAILDEVTVGDKIEVTYGGEHDEILSVEWSK</sequence>
<dbReference type="AlphaFoldDB" id="A9VVG2"/>
<accession>A9VVG2</accession>
<reference evidence="2 3" key="1">
    <citation type="journal article" date="2008" name="Chem. Biol. Interact.">
        <title>Extending the Bacillus cereus group genomics to putative food-borne pathogens of different toxicity.</title>
        <authorList>
            <person name="Lapidus A."/>
            <person name="Goltsman E."/>
            <person name="Auger S."/>
            <person name="Galleron N."/>
            <person name="Segurens B."/>
            <person name="Dossat C."/>
            <person name="Land M.L."/>
            <person name="Broussolle V."/>
            <person name="Brillard J."/>
            <person name="Guinebretiere M.H."/>
            <person name="Sanchis V."/>
            <person name="Nguen-The C."/>
            <person name="Lereclus D."/>
            <person name="Richardson P."/>
            <person name="Wincker P."/>
            <person name="Weissenbach J."/>
            <person name="Ehrlich S.D."/>
            <person name="Sorokin A."/>
        </authorList>
    </citation>
    <scope>NUCLEOTIDE SEQUENCE [LARGE SCALE GENOMIC DNA]</scope>
    <source>
        <strain evidence="2 3">KBAB4</strain>
        <plasmid evidence="2 3">pBWB403</plasmid>
    </source>
</reference>
<proteinExistence type="predicted"/>
<evidence type="ECO:0008006" key="4">
    <source>
        <dbReference type="Google" id="ProtNLM"/>
    </source>
</evidence>
<dbReference type="EMBL" id="CP000906">
    <property type="protein sequence ID" value="ABY46777.1"/>
    <property type="molecule type" value="Genomic_DNA"/>
</dbReference>
<feature type="chain" id="PRO_5002745398" description="DUF3221 domain-containing protein" evidence="1">
    <location>
        <begin position="27"/>
        <end position="98"/>
    </location>
</feature>
<dbReference type="Proteomes" id="UP000002154">
    <property type="component" value="Plasmid pBWB403"/>
</dbReference>
<dbReference type="PROSITE" id="PS51257">
    <property type="entry name" value="PROKAR_LIPOPROTEIN"/>
    <property type="match status" value="1"/>
</dbReference>
<evidence type="ECO:0000313" key="3">
    <source>
        <dbReference type="Proteomes" id="UP000002154"/>
    </source>
</evidence>
<protein>
    <recommendedName>
        <fullName evidence="4">DUF3221 domain-containing protein</fullName>
    </recommendedName>
</protein>
<geneLocation type="plasmid" evidence="2 3">
    <name>pBWB403</name>
</geneLocation>
<feature type="signal peptide" evidence="1">
    <location>
        <begin position="1"/>
        <end position="26"/>
    </location>
</feature>
<keyword evidence="2" id="KW-0614">Plasmid</keyword>
<dbReference type="KEGG" id="bwe:BcerKBAB4_5282"/>
<organism evidence="2 3">
    <name type="scientific">Bacillus mycoides (strain KBAB4)</name>
    <name type="common">Bacillus weihenstephanensis</name>
    <dbReference type="NCBI Taxonomy" id="315730"/>
    <lineage>
        <taxon>Bacteria</taxon>
        <taxon>Bacillati</taxon>
        <taxon>Bacillota</taxon>
        <taxon>Bacilli</taxon>
        <taxon>Bacillales</taxon>
        <taxon>Bacillaceae</taxon>
        <taxon>Bacillus</taxon>
        <taxon>Bacillus cereus group</taxon>
    </lineage>
</organism>
<name>A9VVG2_BACMK</name>
<evidence type="ECO:0000313" key="2">
    <source>
        <dbReference type="EMBL" id="ABY46777.1"/>
    </source>
</evidence>
<evidence type="ECO:0000256" key="1">
    <source>
        <dbReference type="SAM" id="SignalP"/>
    </source>
</evidence>
<keyword evidence="1" id="KW-0732">Signal</keyword>
<gene>
    <name evidence="2" type="ordered locus">BcerKBAB4_5282</name>
</gene>
<dbReference type="HOGENOM" id="CLU_2328108_0_0_9"/>